<accession>A0A843TIA9</accession>
<dbReference type="InterPro" id="IPR032675">
    <property type="entry name" value="LRR_dom_sf"/>
</dbReference>
<dbReference type="Gene3D" id="1.10.510.10">
    <property type="entry name" value="Transferase(Phosphotransferase) domain 1"/>
    <property type="match status" value="1"/>
</dbReference>
<dbReference type="InterPro" id="IPR050647">
    <property type="entry name" value="Plant_LRR-RLKs"/>
</dbReference>
<feature type="transmembrane region" description="Helical" evidence="17">
    <location>
        <begin position="654"/>
        <end position="677"/>
    </location>
</feature>
<dbReference type="FunFam" id="1.10.510.10:FF:000365">
    <property type="entry name" value="Leucine-rich repeat receptor-like serine/threonine-protein kinase At1g17230"/>
    <property type="match status" value="1"/>
</dbReference>
<name>A0A843TIA9_COLES</name>
<dbReference type="InterPro" id="IPR013210">
    <property type="entry name" value="LRR_N_plant-typ"/>
</dbReference>
<dbReference type="FunFam" id="3.80.10.10:FF:000041">
    <property type="entry name" value="LRR receptor-like serine/threonine-protein kinase ERECTA"/>
    <property type="match status" value="1"/>
</dbReference>
<evidence type="ECO:0000256" key="17">
    <source>
        <dbReference type="SAM" id="Phobius"/>
    </source>
</evidence>
<evidence type="ECO:0000256" key="12">
    <source>
        <dbReference type="ARBA" id="ARBA00023136"/>
    </source>
</evidence>
<reference evidence="19" key="1">
    <citation type="submission" date="2017-07" db="EMBL/GenBank/DDBJ databases">
        <title>Taro Niue Genome Assembly and Annotation.</title>
        <authorList>
            <person name="Atibalentja N."/>
            <person name="Keating K."/>
            <person name="Fields C.J."/>
        </authorList>
    </citation>
    <scope>NUCLEOTIDE SEQUENCE</scope>
    <source>
        <strain evidence="19">Niue_2</strain>
        <tissue evidence="19">Leaf</tissue>
    </source>
</reference>
<comment type="subcellular location">
    <subcellularLocation>
        <location evidence="1">Cell membrane</location>
        <topology evidence="1">Single-pass membrane protein</topology>
    </subcellularLocation>
</comment>
<evidence type="ECO:0000256" key="1">
    <source>
        <dbReference type="ARBA" id="ARBA00004162"/>
    </source>
</evidence>
<dbReference type="SMART" id="SM00365">
    <property type="entry name" value="LRR_SD22"/>
    <property type="match status" value="6"/>
</dbReference>
<keyword evidence="20" id="KW-1185">Reference proteome</keyword>
<keyword evidence="13" id="KW-0675">Receptor</keyword>
<feature type="domain" description="Protein kinase" evidence="18">
    <location>
        <begin position="711"/>
        <end position="1006"/>
    </location>
</feature>
<feature type="region of interest" description="Disordered" evidence="16">
    <location>
        <begin position="1020"/>
        <end position="1052"/>
    </location>
</feature>
<dbReference type="SMART" id="SM00369">
    <property type="entry name" value="LRR_TYP"/>
    <property type="match status" value="8"/>
</dbReference>
<dbReference type="Pfam" id="PF12799">
    <property type="entry name" value="LRR_4"/>
    <property type="match status" value="1"/>
</dbReference>
<dbReference type="InterPro" id="IPR011009">
    <property type="entry name" value="Kinase-like_dom_sf"/>
</dbReference>
<evidence type="ECO:0000256" key="8">
    <source>
        <dbReference type="ARBA" id="ARBA00022741"/>
    </source>
</evidence>
<dbReference type="Pfam" id="PF13855">
    <property type="entry name" value="LRR_8"/>
    <property type="match status" value="2"/>
</dbReference>
<evidence type="ECO:0000256" key="10">
    <source>
        <dbReference type="ARBA" id="ARBA00022840"/>
    </source>
</evidence>
<dbReference type="Pfam" id="PF08263">
    <property type="entry name" value="LRRNT_2"/>
    <property type="match status" value="1"/>
</dbReference>
<dbReference type="PROSITE" id="PS00107">
    <property type="entry name" value="PROTEIN_KINASE_ATP"/>
    <property type="match status" value="1"/>
</dbReference>
<dbReference type="InterPro" id="IPR003591">
    <property type="entry name" value="Leu-rich_rpt_typical-subtyp"/>
</dbReference>
<dbReference type="Proteomes" id="UP000652761">
    <property type="component" value="Unassembled WGS sequence"/>
</dbReference>
<keyword evidence="8 15" id="KW-0547">Nucleotide-binding</keyword>
<keyword evidence="9" id="KW-0418">Kinase</keyword>
<dbReference type="GO" id="GO:0005886">
    <property type="term" value="C:plasma membrane"/>
    <property type="evidence" value="ECO:0007669"/>
    <property type="project" value="UniProtKB-SubCell"/>
</dbReference>
<keyword evidence="5 17" id="KW-0812">Transmembrane</keyword>
<dbReference type="FunFam" id="3.80.10.10:FF:000233">
    <property type="entry name" value="Leucine-rich repeat receptor-like protein kinase TDR"/>
    <property type="match status" value="1"/>
</dbReference>
<dbReference type="GO" id="GO:0005524">
    <property type="term" value="F:ATP binding"/>
    <property type="evidence" value="ECO:0007669"/>
    <property type="project" value="UniProtKB-UniRule"/>
</dbReference>
<organism evidence="19 20">
    <name type="scientific">Colocasia esculenta</name>
    <name type="common">Wild taro</name>
    <name type="synonym">Arum esculentum</name>
    <dbReference type="NCBI Taxonomy" id="4460"/>
    <lineage>
        <taxon>Eukaryota</taxon>
        <taxon>Viridiplantae</taxon>
        <taxon>Streptophyta</taxon>
        <taxon>Embryophyta</taxon>
        <taxon>Tracheophyta</taxon>
        <taxon>Spermatophyta</taxon>
        <taxon>Magnoliopsida</taxon>
        <taxon>Liliopsida</taxon>
        <taxon>Araceae</taxon>
        <taxon>Aroideae</taxon>
        <taxon>Colocasieae</taxon>
        <taxon>Colocasia</taxon>
    </lineage>
</organism>
<dbReference type="Pfam" id="PF00560">
    <property type="entry name" value="LRR_1"/>
    <property type="match status" value="4"/>
</dbReference>
<dbReference type="CDD" id="cd14066">
    <property type="entry name" value="STKc_IRAK"/>
    <property type="match status" value="1"/>
</dbReference>
<feature type="binding site" evidence="15">
    <location>
        <position position="742"/>
    </location>
    <ligand>
        <name>ATP</name>
        <dbReference type="ChEBI" id="CHEBI:30616"/>
    </ligand>
</feature>
<keyword evidence="6" id="KW-0732">Signal</keyword>
<keyword evidence="7" id="KW-0677">Repeat</keyword>
<dbReference type="GO" id="GO:0004672">
    <property type="term" value="F:protein kinase activity"/>
    <property type="evidence" value="ECO:0007669"/>
    <property type="project" value="InterPro"/>
</dbReference>
<evidence type="ECO:0000256" key="3">
    <source>
        <dbReference type="ARBA" id="ARBA00022614"/>
    </source>
</evidence>
<dbReference type="PROSITE" id="PS00108">
    <property type="entry name" value="PROTEIN_KINASE_ST"/>
    <property type="match status" value="1"/>
</dbReference>
<sequence length="1052" mass="113268">MAKAPSSQLSSTSPSAVLVTAPRSLLLGLLFLVIPAATILSISQAVAATAEEEKQILLHVKAAWGDPASLSSWNSSSPSHCSGWNGVVCSRDGSVVSISLVDQGIVGVLPPAVGGLRNLSFLDLYNNSLGGGFPTPLYGCSGLQSLNLAQNFFVGPIPADVDRLSQLRVLDLSNNNFSGDVPAALTRISGLRILKLDNNLLNGTFPGELEGMAELEHLTLAYNPFAPTRIPPELGNLRKLKYLWMSDASLIGSVPETIANLTELEHLDLATNRLNGTIPGGIWGLEKLQNLYLFNNQLSGEIGGPVFRSHKLTEIDLSQNSLTGTIPDVFGELLSLRILYLYDNRLSGEIPGGIGGISTLMDIRLFNNRLTGFLPPELGNYSKLVNLEVFSNRLRGSLPENLCARGALNSLVAFENGFTGGLPESLGGCDTLENLQVYDNELSGVVSKQIWSLPHLSTVIMHGNALSGELPETLTPNLSRLEIGDNRFSGKVPSISSSLIVFKADNNSFSGPIPSNLSGMTQLQVLWLHRNQISGEIPASISSLSGLTDLNLSGNRLIGSIPPEIGSLQVLTSLDLSDNRLSGTIPSELGRLRLNSLNLSLNTLTGQVPPTLQNQAYNGSFLSNPGLCSSNPLLNIPACSGAKAGGSGGLSRGLLVLFLVLGVLFVLLLLFLGFLVVRDLRRRKGVADLASWKLTSFQSLDFTESTIIRGLTTENLIGTGGSGQVYRVLVSNRSGKVVAVKKIWSSKKVDSRSEREFQAEVRILSSIRHANIIKLLCCVSGTDAKLLVYEYMNNGSLYWWLHDDKGRAPAAASPWLRELDWSTRLSIAVGAASGLCYMHHDCSPPIVHRDVKSSNILLDGELRPKVADFGLARILVGSLEAETASAVAGSFGYMAPECAYSRKVSEKIDVYSFGVVLLELVTGKQANDGDGESCLAEWAWRHFQEGRPVVDAVDERIRDGDPRALEEMSAVLRLGLICTGTLPSTRPSMKEVLQVLTACGQKHGFKDKISILDYDVSPLPRDARKQSGRRRAYSRSGDVGREEEERSLASNV</sequence>
<keyword evidence="3" id="KW-0433">Leucine-rich repeat</keyword>
<evidence type="ECO:0000313" key="19">
    <source>
        <dbReference type="EMBL" id="MQL72172.1"/>
    </source>
</evidence>
<dbReference type="OrthoDB" id="676979at2759"/>
<gene>
    <name evidence="19" type="ORF">Taro_004509</name>
</gene>
<dbReference type="GO" id="GO:0009791">
    <property type="term" value="P:post-embryonic development"/>
    <property type="evidence" value="ECO:0007669"/>
    <property type="project" value="UniProtKB-ARBA"/>
</dbReference>
<dbReference type="InterPro" id="IPR017441">
    <property type="entry name" value="Protein_kinase_ATP_BS"/>
</dbReference>
<dbReference type="PROSITE" id="PS50011">
    <property type="entry name" value="PROTEIN_KINASE_DOM"/>
    <property type="match status" value="1"/>
</dbReference>
<evidence type="ECO:0000256" key="7">
    <source>
        <dbReference type="ARBA" id="ARBA00022737"/>
    </source>
</evidence>
<dbReference type="Pfam" id="PF00069">
    <property type="entry name" value="Pkinase"/>
    <property type="match status" value="1"/>
</dbReference>
<evidence type="ECO:0000256" key="11">
    <source>
        <dbReference type="ARBA" id="ARBA00022989"/>
    </source>
</evidence>
<keyword evidence="12 17" id="KW-0472">Membrane</keyword>
<keyword evidence="4" id="KW-0808">Transferase</keyword>
<dbReference type="Gene3D" id="3.30.200.20">
    <property type="entry name" value="Phosphorylase Kinase, domain 1"/>
    <property type="match status" value="1"/>
</dbReference>
<evidence type="ECO:0000256" key="6">
    <source>
        <dbReference type="ARBA" id="ARBA00022729"/>
    </source>
</evidence>
<evidence type="ECO:0000256" key="14">
    <source>
        <dbReference type="ARBA" id="ARBA00023180"/>
    </source>
</evidence>
<dbReference type="InterPro" id="IPR008271">
    <property type="entry name" value="Ser/Thr_kinase_AS"/>
</dbReference>
<dbReference type="FunFam" id="3.80.10.10:FF:000275">
    <property type="entry name" value="Leucine-rich repeat receptor-like protein kinase"/>
    <property type="match status" value="1"/>
</dbReference>
<dbReference type="SUPFAM" id="SSF56112">
    <property type="entry name" value="Protein kinase-like (PK-like)"/>
    <property type="match status" value="1"/>
</dbReference>
<comment type="caution">
    <text evidence="19">The sequence shown here is derived from an EMBL/GenBank/DDBJ whole genome shotgun (WGS) entry which is preliminary data.</text>
</comment>
<evidence type="ECO:0000256" key="5">
    <source>
        <dbReference type="ARBA" id="ARBA00022692"/>
    </source>
</evidence>
<dbReference type="EMBL" id="NMUH01000122">
    <property type="protein sequence ID" value="MQL72172.1"/>
    <property type="molecule type" value="Genomic_DNA"/>
</dbReference>
<dbReference type="AlphaFoldDB" id="A0A843TIA9"/>
<evidence type="ECO:0000256" key="16">
    <source>
        <dbReference type="SAM" id="MobiDB-lite"/>
    </source>
</evidence>
<keyword evidence="10 15" id="KW-0067">ATP-binding</keyword>
<evidence type="ECO:0000256" key="4">
    <source>
        <dbReference type="ARBA" id="ARBA00022679"/>
    </source>
</evidence>
<dbReference type="InterPro" id="IPR025875">
    <property type="entry name" value="Leu-rich_rpt_4"/>
</dbReference>
<keyword evidence="11 17" id="KW-1133">Transmembrane helix</keyword>
<evidence type="ECO:0000256" key="9">
    <source>
        <dbReference type="ARBA" id="ARBA00022777"/>
    </source>
</evidence>
<keyword evidence="14" id="KW-0325">Glycoprotein</keyword>
<evidence type="ECO:0000313" key="20">
    <source>
        <dbReference type="Proteomes" id="UP000652761"/>
    </source>
</evidence>
<dbReference type="PANTHER" id="PTHR48056">
    <property type="entry name" value="LRR RECEPTOR-LIKE SERINE/THREONINE-PROTEIN KINASE-RELATED"/>
    <property type="match status" value="1"/>
</dbReference>
<comment type="similarity">
    <text evidence="2">Belongs to the protein kinase superfamily. Ser/Thr protein kinase family.</text>
</comment>
<dbReference type="SMART" id="SM00220">
    <property type="entry name" value="S_TKc"/>
    <property type="match status" value="1"/>
</dbReference>
<feature type="compositionally biased region" description="Basic and acidic residues" evidence="16">
    <location>
        <begin position="1038"/>
        <end position="1052"/>
    </location>
</feature>
<evidence type="ECO:0000256" key="2">
    <source>
        <dbReference type="ARBA" id="ARBA00008684"/>
    </source>
</evidence>
<evidence type="ECO:0000256" key="15">
    <source>
        <dbReference type="PROSITE-ProRule" id="PRU10141"/>
    </source>
</evidence>
<evidence type="ECO:0000259" key="18">
    <source>
        <dbReference type="PROSITE" id="PS50011"/>
    </source>
</evidence>
<dbReference type="InterPro" id="IPR000719">
    <property type="entry name" value="Prot_kinase_dom"/>
</dbReference>
<dbReference type="Gene3D" id="3.80.10.10">
    <property type="entry name" value="Ribonuclease Inhibitor"/>
    <property type="match status" value="3"/>
</dbReference>
<proteinExistence type="inferred from homology"/>
<dbReference type="SUPFAM" id="SSF52058">
    <property type="entry name" value="L domain-like"/>
    <property type="match status" value="2"/>
</dbReference>
<dbReference type="PANTHER" id="PTHR48056:SF29">
    <property type="entry name" value="RECEPTOR-LIKE PROTEIN KINASE HSL1"/>
    <property type="match status" value="1"/>
</dbReference>
<evidence type="ECO:0000256" key="13">
    <source>
        <dbReference type="ARBA" id="ARBA00023170"/>
    </source>
</evidence>
<dbReference type="GO" id="GO:0033612">
    <property type="term" value="F:receptor serine/threonine kinase binding"/>
    <property type="evidence" value="ECO:0007669"/>
    <property type="project" value="TreeGrafter"/>
</dbReference>
<dbReference type="InterPro" id="IPR001611">
    <property type="entry name" value="Leu-rich_rpt"/>
</dbReference>
<protein>
    <recommendedName>
        <fullName evidence="18">Protein kinase domain-containing protein</fullName>
    </recommendedName>
</protein>